<gene>
    <name evidence="2" type="ORF">FB460_2396</name>
</gene>
<dbReference type="Pfam" id="PF12697">
    <property type="entry name" value="Abhydrolase_6"/>
    <property type="match status" value="1"/>
</dbReference>
<accession>A0A542ZAE5</accession>
<reference evidence="2 3" key="1">
    <citation type="submission" date="2019-06" db="EMBL/GenBank/DDBJ databases">
        <title>Sequencing the genomes of 1000 actinobacteria strains.</title>
        <authorList>
            <person name="Klenk H.-P."/>
        </authorList>
    </citation>
    <scope>NUCLEOTIDE SEQUENCE [LARGE SCALE GENOMIC DNA]</scope>
    <source>
        <strain evidence="2 3">DSM 8251</strain>
    </source>
</reference>
<dbReference type="GO" id="GO:0003824">
    <property type="term" value="F:catalytic activity"/>
    <property type="evidence" value="ECO:0007669"/>
    <property type="project" value="UniProtKB-ARBA"/>
</dbReference>
<dbReference type="InterPro" id="IPR000073">
    <property type="entry name" value="AB_hydrolase_1"/>
</dbReference>
<evidence type="ECO:0000313" key="3">
    <source>
        <dbReference type="Proteomes" id="UP000316196"/>
    </source>
</evidence>
<dbReference type="Gene3D" id="3.40.50.1820">
    <property type="entry name" value="alpha/beta hydrolase"/>
    <property type="match status" value="1"/>
</dbReference>
<protein>
    <submittedName>
        <fullName evidence="2">Pimeloyl-ACP methyl ester carboxylesterase</fullName>
    </submittedName>
</protein>
<dbReference type="Proteomes" id="UP000316196">
    <property type="component" value="Unassembled WGS sequence"/>
</dbReference>
<dbReference type="PANTHER" id="PTHR43798">
    <property type="entry name" value="MONOACYLGLYCEROL LIPASE"/>
    <property type="match status" value="1"/>
</dbReference>
<feature type="domain" description="AB hydrolase-1" evidence="1">
    <location>
        <begin position="7"/>
        <end position="237"/>
    </location>
</feature>
<dbReference type="EMBL" id="VFOR01000003">
    <property type="protein sequence ID" value="TQL57319.1"/>
    <property type="molecule type" value="Genomic_DNA"/>
</dbReference>
<dbReference type="AlphaFoldDB" id="A0A542ZAE5"/>
<dbReference type="RefSeq" id="WP_142094410.1">
    <property type="nucleotide sequence ID" value="NZ_BAAAMD010000003.1"/>
</dbReference>
<evidence type="ECO:0000313" key="2">
    <source>
        <dbReference type="EMBL" id="TQL57319.1"/>
    </source>
</evidence>
<keyword evidence="3" id="KW-1185">Reference proteome</keyword>
<organism evidence="2 3">
    <name type="scientific">Propioniferax innocua</name>
    <dbReference type="NCBI Taxonomy" id="1753"/>
    <lineage>
        <taxon>Bacteria</taxon>
        <taxon>Bacillati</taxon>
        <taxon>Actinomycetota</taxon>
        <taxon>Actinomycetes</taxon>
        <taxon>Propionibacteriales</taxon>
        <taxon>Propionibacteriaceae</taxon>
        <taxon>Propioniferax</taxon>
    </lineage>
</organism>
<proteinExistence type="predicted"/>
<name>A0A542ZAE5_9ACTN</name>
<dbReference type="InterPro" id="IPR029058">
    <property type="entry name" value="AB_hydrolase_fold"/>
</dbReference>
<evidence type="ECO:0000259" key="1">
    <source>
        <dbReference type="Pfam" id="PF12697"/>
    </source>
</evidence>
<dbReference type="OrthoDB" id="8957634at2"/>
<dbReference type="SUPFAM" id="SSF53474">
    <property type="entry name" value="alpha/beta-Hydrolases"/>
    <property type="match status" value="1"/>
</dbReference>
<dbReference type="InterPro" id="IPR050266">
    <property type="entry name" value="AB_hydrolase_sf"/>
</dbReference>
<sequence length="246" mass="27428">MTPVVAWVHGYTMRSEVFECIWELLPDWQHVGIDLPRHGSLTHVRMNVEEATSRAVQTIEDHQVEHLVGLSYGSGIALQVAMQLRHRLRSLTLAAPTLAQGEDDPEAAAKYRLLAGLYAFGVRGSALTKVWMAEPPRIFSGLRQHPERYDQVVELIDQHSFAELGSDEMAGLTTLDHSDQALGELTVPTLVLSGTQDIPQFRDSAQRLRARVPNSTLVHLEGLGHLPLLEAPQECVDHMAPFMLRH</sequence>
<comment type="caution">
    <text evidence="2">The sequence shown here is derived from an EMBL/GenBank/DDBJ whole genome shotgun (WGS) entry which is preliminary data.</text>
</comment>